<dbReference type="AlphaFoldDB" id="A0A194QHW4"/>
<dbReference type="Proteomes" id="UP000053268">
    <property type="component" value="Unassembled WGS sequence"/>
</dbReference>
<sequence length="81" mass="9234">MDEQIHKTCVRVNSAEEEESRDEVDHDLPKKNPFIRNEKDLVIACDFNRGALVSYDKSKVVVIIIIISSLYVPTEGLEAYP</sequence>
<organism evidence="2 3">
    <name type="scientific">Papilio xuthus</name>
    <name type="common">Asian swallowtail butterfly</name>
    <dbReference type="NCBI Taxonomy" id="66420"/>
    <lineage>
        <taxon>Eukaryota</taxon>
        <taxon>Metazoa</taxon>
        <taxon>Ecdysozoa</taxon>
        <taxon>Arthropoda</taxon>
        <taxon>Hexapoda</taxon>
        <taxon>Insecta</taxon>
        <taxon>Pterygota</taxon>
        <taxon>Neoptera</taxon>
        <taxon>Endopterygota</taxon>
        <taxon>Lepidoptera</taxon>
        <taxon>Glossata</taxon>
        <taxon>Ditrysia</taxon>
        <taxon>Papilionoidea</taxon>
        <taxon>Papilionidae</taxon>
        <taxon>Papilioninae</taxon>
        <taxon>Papilio</taxon>
    </lineage>
</organism>
<feature type="region of interest" description="Disordered" evidence="1">
    <location>
        <begin position="1"/>
        <end position="29"/>
    </location>
</feature>
<keyword evidence="3" id="KW-1185">Reference proteome</keyword>
<evidence type="ECO:0000313" key="2">
    <source>
        <dbReference type="EMBL" id="KPJ03046.1"/>
    </source>
</evidence>
<proteinExistence type="predicted"/>
<accession>A0A194QHW4</accession>
<evidence type="ECO:0000313" key="3">
    <source>
        <dbReference type="Proteomes" id="UP000053268"/>
    </source>
</evidence>
<reference evidence="2 3" key="1">
    <citation type="journal article" date="2015" name="Nat. Commun.">
        <title>Outbred genome sequencing and CRISPR/Cas9 gene editing in butterflies.</title>
        <authorList>
            <person name="Li X."/>
            <person name="Fan D."/>
            <person name="Zhang W."/>
            <person name="Liu G."/>
            <person name="Zhang L."/>
            <person name="Zhao L."/>
            <person name="Fang X."/>
            <person name="Chen L."/>
            <person name="Dong Y."/>
            <person name="Chen Y."/>
            <person name="Ding Y."/>
            <person name="Zhao R."/>
            <person name="Feng M."/>
            <person name="Zhu Y."/>
            <person name="Feng Y."/>
            <person name="Jiang X."/>
            <person name="Zhu D."/>
            <person name="Xiang H."/>
            <person name="Feng X."/>
            <person name="Li S."/>
            <person name="Wang J."/>
            <person name="Zhang G."/>
            <person name="Kronforst M.R."/>
            <person name="Wang W."/>
        </authorList>
    </citation>
    <scope>NUCLEOTIDE SEQUENCE [LARGE SCALE GENOMIC DNA]</scope>
    <source>
        <strain evidence="2">Ya'a_city_454_Px</strain>
        <tissue evidence="2">Whole body</tissue>
    </source>
</reference>
<protein>
    <submittedName>
        <fullName evidence="2">Uncharacterized protein</fullName>
    </submittedName>
</protein>
<name>A0A194QHW4_PAPXU</name>
<dbReference type="EMBL" id="KQ459193">
    <property type="protein sequence ID" value="KPJ03046.1"/>
    <property type="molecule type" value="Genomic_DNA"/>
</dbReference>
<gene>
    <name evidence="2" type="ORF">RR46_06204</name>
</gene>
<evidence type="ECO:0000256" key="1">
    <source>
        <dbReference type="SAM" id="MobiDB-lite"/>
    </source>
</evidence>